<accession>A0A414NZI4</accession>
<name>A0A414NZI4_9FIRM</name>
<dbReference type="Pfam" id="PF13018">
    <property type="entry name" value="ESPR"/>
    <property type="match status" value="1"/>
</dbReference>
<dbReference type="Proteomes" id="UP000283442">
    <property type="component" value="Unassembled WGS sequence"/>
</dbReference>
<evidence type="ECO:0000259" key="1">
    <source>
        <dbReference type="Pfam" id="PF13018"/>
    </source>
</evidence>
<gene>
    <name evidence="2" type="ORF">DW674_00350</name>
</gene>
<protein>
    <recommendedName>
        <fullName evidence="1">ESPR domain-containing protein</fullName>
    </recommendedName>
</protein>
<evidence type="ECO:0000313" key="2">
    <source>
        <dbReference type="EMBL" id="RHF53350.1"/>
    </source>
</evidence>
<evidence type="ECO:0000313" key="3">
    <source>
        <dbReference type="Proteomes" id="UP000283442"/>
    </source>
</evidence>
<dbReference type="InterPro" id="IPR024973">
    <property type="entry name" value="ESPR"/>
</dbReference>
<comment type="caution">
    <text evidence="2">The sequence shown here is derived from an EMBL/GenBank/DDBJ whole genome shotgun (WGS) entry which is preliminary data.</text>
</comment>
<feature type="domain" description="ESPR" evidence="1">
    <location>
        <begin position="4"/>
        <end position="37"/>
    </location>
</feature>
<organism evidence="2 3">
    <name type="scientific">Mitsuokella multacida</name>
    <dbReference type="NCBI Taxonomy" id="52226"/>
    <lineage>
        <taxon>Bacteria</taxon>
        <taxon>Bacillati</taxon>
        <taxon>Bacillota</taxon>
        <taxon>Negativicutes</taxon>
        <taxon>Selenomonadales</taxon>
        <taxon>Selenomonadaceae</taxon>
        <taxon>Mitsuokella</taxon>
    </lineage>
</organism>
<dbReference type="EMBL" id="QRHE01000001">
    <property type="protein sequence ID" value="RHF53350.1"/>
    <property type="molecule type" value="Genomic_DNA"/>
</dbReference>
<dbReference type="AlphaFoldDB" id="A0A414NZI4"/>
<sequence>MVTMNRVYKVIYNRARNLYQVVSEIVHSRGKTKSLTAQHRHERLTTSILIALLAMGTSLPVGWADDTTVADAKVDASNIGANLQPADRTTAVTDEEKKRMKRHGAMPLVWVLLRLVTVDWSPAKPCIRNCAPA</sequence>
<proteinExistence type="predicted"/>
<reference evidence="2 3" key="1">
    <citation type="submission" date="2018-08" db="EMBL/GenBank/DDBJ databases">
        <title>A genome reference for cultivated species of the human gut microbiota.</title>
        <authorList>
            <person name="Zou Y."/>
            <person name="Xue W."/>
            <person name="Luo G."/>
        </authorList>
    </citation>
    <scope>NUCLEOTIDE SEQUENCE [LARGE SCALE GENOMIC DNA]</scope>
    <source>
        <strain evidence="2 3">AM25-21AC</strain>
    </source>
</reference>
<dbReference type="OrthoDB" id="1625731at2"/>